<sequence>MKSFFNSRIWLGLVSVFFAIVLFLTAASNSYRNSANQAYSPIETYTHNLSDVPIDIKYDSDKYFISEYSYGAQVYLTSTNRVKLDSEVNTDTRNFKIVADLTDSKPGKATVPLKVNNLPSGVAAKVTPDKMTITIGKKARKTFNVVGSVDPKQVATGYELLSMDTGIDKVEVTSDESKIDLIDHVVAKLPDDVKLNADYRGEVTLQAVSADGTVLASSISPAKTTLSVSVKKITKSVPIRVSMVGTMDESLADIQPKLGKETAVISGPREVLDTINEVVAEVNISGVTKDTEKTVSLHSDIVSIEPSSVPVQLTTKKK</sequence>
<name>A0A6L6GA06_STRUB</name>
<dbReference type="EMBL" id="WLXI01000047">
    <property type="protein sequence ID" value="MTD01970.1"/>
    <property type="molecule type" value="Genomic_DNA"/>
</dbReference>
<evidence type="ECO:0000313" key="2">
    <source>
        <dbReference type="Proteomes" id="UP000483839"/>
    </source>
</evidence>
<organism evidence="1 2">
    <name type="scientific">Streptococcus uberis</name>
    <dbReference type="NCBI Taxonomy" id="1349"/>
    <lineage>
        <taxon>Bacteria</taxon>
        <taxon>Bacillati</taxon>
        <taxon>Bacillota</taxon>
        <taxon>Bacilli</taxon>
        <taxon>Lactobacillales</taxon>
        <taxon>Streptococcaceae</taxon>
        <taxon>Streptococcus</taxon>
    </lineage>
</organism>
<dbReference type="InterPro" id="IPR053154">
    <property type="entry name" value="c-di-AMP_regulator"/>
</dbReference>
<dbReference type="Pfam" id="PF07949">
    <property type="entry name" value="YbbR"/>
    <property type="match status" value="3"/>
</dbReference>
<dbReference type="Gene3D" id="2.170.120.30">
    <property type="match status" value="1"/>
</dbReference>
<dbReference type="Gene3D" id="2.170.120.40">
    <property type="entry name" value="YbbR-like domain"/>
    <property type="match status" value="1"/>
</dbReference>
<gene>
    <name evidence="1" type="ORF">GKS16_06770</name>
</gene>
<dbReference type="RefSeq" id="WP_012658580.1">
    <property type="nucleotide sequence ID" value="NZ_CP022435.1"/>
</dbReference>
<protein>
    <submittedName>
        <fullName evidence="1">YbbR-like domain-containing protein</fullName>
    </submittedName>
</protein>
<dbReference type="OMA" id="MPVQIEY"/>
<dbReference type="Proteomes" id="UP000483839">
    <property type="component" value="Unassembled WGS sequence"/>
</dbReference>
<dbReference type="PANTHER" id="PTHR37804">
    <property type="entry name" value="CDAA REGULATORY PROTEIN CDAR"/>
    <property type="match status" value="1"/>
</dbReference>
<reference evidence="1 2" key="1">
    <citation type="submission" date="2019-11" db="EMBL/GenBank/DDBJ databases">
        <title>Streptococcus uberis isolated from clinical mastitis cases on a southeastern Queensland dairy.</title>
        <authorList>
            <person name="Workentine M.L."/>
            <person name="Price R."/>
            <person name="Olchowy T."/>
        </authorList>
    </citation>
    <scope>NUCLEOTIDE SEQUENCE [LARGE SCALE GENOMIC DNA]</scope>
    <source>
        <strain evidence="1 2">OLC4459-A17</strain>
    </source>
</reference>
<proteinExistence type="predicted"/>
<dbReference type="AlphaFoldDB" id="A0A6L6GA06"/>
<accession>A0A6L6GA06</accession>
<dbReference type="InterPro" id="IPR012505">
    <property type="entry name" value="YbbR"/>
</dbReference>
<dbReference type="PANTHER" id="PTHR37804:SF1">
    <property type="entry name" value="CDAA REGULATORY PROTEIN CDAR"/>
    <property type="match status" value="1"/>
</dbReference>
<evidence type="ECO:0000313" key="1">
    <source>
        <dbReference type="EMBL" id="MTD01970.1"/>
    </source>
</evidence>
<comment type="caution">
    <text evidence="1">The sequence shown here is derived from an EMBL/GenBank/DDBJ whole genome shotgun (WGS) entry which is preliminary data.</text>
</comment>